<dbReference type="InterPro" id="IPR036866">
    <property type="entry name" value="RibonucZ/Hydroxyglut_hydro"/>
</dbReference>
<dbReference type="EMBL" id="CZKA01000067">
    <property type="protein sequence ID" value="CUR59991.1"/>
    <property type="molecule type" value="Genomic_DNA"/>
</dbReference>
<organism evidence="2">
    <name type="scientific">metagenome</name>
    <dbReference type="NCBI Taxonomy" id="256318"/>
    <lineage>
        <taxon>unclassified sequences</taxon>
        <taxon>metagenomes</taxon>
    </lineage>
</organism>
<feature type="domain" description="Metallo-beta-lactamase" evidence="1">
    <location>
        <begin position="19"/>
        <end position="203"/>
    </location>
</feature>
<dbReference type="InterPro" id="IPR001279">
    <property type="entry name" value="Metallo-B-lactamas"/>
</dbReference>
<dbReference type="AlphaFoldDB" id="A0A2P2CDH5"/>
<dbReference type="Gene3D" id="3.60.15.10">
    <property type="entry name" value="Ribonuclease Z/Hydroxyacylglutathione hydrolase-like"/>
    <property type="match status" value="1"/>
</dbReference>
<dbReference type="PANTHER" id="PTHR43546">
    <property type="entry name" value="UPF0173 METAL-DEPENDENT HYDROLASE MJ1163-RELATED"/>
    <property type="match status" value="1"/>
</dbReference>
<name>A0A2P2CDH5_9ZZZZ</name>
<dbReference type="PANTHER" id="PTHR43546:SF3">
    <property type="entry name" value="UPF0173 METAL-DEPENDENT HYDROLASE MJ1163"/>
    <property type="match status" value="1"/>
</dbReference>
<evidence type="ECO:0000313" key="2">
    <source>
        <dbReference type="EMBL" id="CUR59991.1"/>
    </source>
</evidence>
<proteinExistence type="predicted"/>
<accession>A0A2P2CDH5</accession>
<reference evidence="2" key="1">
    <citation type="submission" date="2015-08" db="EMBL/GenBank/DDBJ databases">
        <authorList>
            <person name="Babu N.S."/>
            <person name="Beckwith C.J."/>
            <person name="Beseler K.G."/>
            <person name="Brison A."/>
            <person name="Carone J.V."/>
            <person name="Caskin T.P."/>
            <person name="Diamond M."/>
            <person name="Durham M.E."/>
            <person name="Foxe J.M."/>
            <person name="Go M."/>
            <person name="Henderson B.A."/>
            <person name="Jones I.B."/>
            <person name="McGettigan J.A."/>
            <person name="Micheletti S.J."/>
            <person name="Nasrallah M.E."/>
            <person name="Ortiz D."/>
            <person name="Piller C.R."/>
            <person name="Privatt S.R."/>
            <person name="Schneider S.L."/>
            <person name="Sharp S."/>
            <person name="Smith T.C."/>
            <person name="Stanton J.D."/>
            <person name="Ullery H.E."/>
            <person name="Wilson R.J."/>
            <person name="Serrano M.G."/>
            <person name="Buck G."/>
            <person name="Lee V."/>
            <person name="Wang Y."/>
            <person name="Carvalho R."/>
            <person name="Voegtly L."/>
            <person name="Shi R."/>
            <person name="Duckworth R."/>
            <person name="Johnson A."/>
            <person name="Loviza R."/>
            <person name="Walstead R."/>
            <person name="Shah Z."/>
            <person name="Kiflezghi M."/>
            <person name="Wade K."/>
            <person name="Ball S.L."/>
            <person name="Bradley K.W."/>
            <person name="Asai D.J."/>
            <person name="Bowman C.A."/>
            <person name="Russell D.A."/>
            <person name="Pope W.H."/>
            <person name="Jacobs-Sera D."/>
            <person name="Hendrix R.W."/>
            <person name="Hatfull G.F."/>
        </authorList>
    </citation>
    <scope>NUCLEOTIDE SEQUENCE</scope>
</reference>
<evidence type="ECO:0000259" key="1">
    <source>
        <dbReference type="Pfam" id="PF12706"/>
    </source>
</evidence>
<protein>
    <recommendedName>
        <fullName evidence="1">Metallo-beta-lactamase domain-containing protein</fullName>
    </recommendedName>
</protein>
<dbReference type="Pfam" id="PF12706">
    <property type="entry name" value="Lactamase_B_2"/>
    <property type="match status" value="1"/>
</dbReference>
<dbReference type="SUPFAM" id="SSF56281">
    <property type="entry name" value="Metallo-hydrolase/oxidoreductase"/>
    <property type="match status" value="1"/>
</dbReference>
<dbReference type="InterPro" id="IPR050114">
    <property type="entry name" value="UPF0173_UPF0282_UlaG_hydrolase"/>
</dbReference>
<gene>
    <name evidence="2" type="ORF">NOCA270024</name>
</gene>
<sequence>MRLTWVGHATVVIDLAGSRILADPLLRRHAGPLRRIGPKPDPASWQDPDAVLVSHLHSDHAALGSLRKVLGAPMLTGSANAPWLRRKLGAEAPDLTLEDWVPVGDARVRLVRADHSARPMPHRPNDTHGHLIQGAGTTIWFAGDTARYPEMSELPVLAGRPIDVALLPIAGWGPRLSPGHMGPQEAVDACLAVGARAVLPIHHGTLHPPGFDVRDLSWMHRPLAEFRVALAQRAPGVRHLDLGLGESVELT</sequence>